<dbReference type="PANTHER" id="PTHR11941:SF54">
    <property type="entry name" value="ENOYL-COA HYDRATASE, MITOCHONDRIAL"/>
    <property type="match status" value="1"/>
</dbReference>
<dbReference type="PANTHER" id="PTHR11941">
    <property type="entry name" value="ENOYL-COA HYDRATASE-RELATED"/>
    <property type="match status" value="1"/>
</dbReference>
<dbReference type="Gene3D" id="3.90.226.10">
    <property type="entry name" value="2-enoyl-CoA Hydratase, Chain A, domain 1"/>
    <property type="match status" value="1"/>
</dbReference>
<dbReference type="RefSeq" id="WP_264751880.1">
    <property type="nucleotide sequence ID" value="NZ_JAPDHW010000027.1"/>
</dbReference>
<reference evidence="1" key="1">
    <citation type="submission" date="2022-10" db="EMBL/GenBank/DDBJ databases">
        <title>Chryseobacterium babae sp. nov. isolated from the gut of the beetle Oryctes rhinoceros, and Chryseobacterium kimseyorum sp. nov., isolated from a stick insect rearing cage.</title>
        <authorList>
            <person name="Shelomi M."/>
            <person name="Han C.-J."/>
            <person name="Chen W.-M."/>
            <person name="Chen H.-K."/>
            <person name="Liaw S.-J."/>
            <person name="Muhle E."/>
            <person name="Clermont D."/>
        </authorList>
    </citation>
    <scope>NUCLEOTIDE SEQUENCE</scope>
    <source>
        <strain evidence="1">09-1422</strain>
    </source>
</reference>
<accession>A0ABT3I4B3</accession>
<evidence type="ECO:0000313" key="1">
    <source>
        <dbReference type="EMBL" id="MCW3170750.1"/>
    </source>
</evidence>
<keyword evidence="2" id="KW-1185">Reference proteome</keyword>
<comment type="caution">
    <text evidence="1">The sequence shown here is derived from an EMBL/GenBank/DDBJ whole genome shotgun (WGS) entry which is preliminary data.</text>
</comment>
<dbReference type="InterPro" id="IPR001753">
    <property type="entry name" value="Enoyl-CoA_hydra/iso"/>
</dbReference>
<protein>
    <submittedName>
        <fullName evidence="1">Enoyl-CoA hydratase/isomerase family protein</fullName>
    </submittedName>
</protein>
<proteinExistence type="predicted"/>
<sequence length="279" mass="30522">MSNIMKNEVYKTIRTVRNGGVATISINNPPVNVLGAKLMKELKTVLQEYAGDDTIKVIVFESDNSEFFIAHVDINILDDQEAVEELSKNVYEGLNIFQTIGEIIRKQPQVTIVKLKGIARAGGAEFVASADMSFASLETGKIGQTEALMGIIPGGGATQYLSEKMPRNRVLEVILGAELFDAKDAERYGWINRSVPDSEIDLFVDKLAQQIASLPDGVVATVKKVLPPANLQQGYQKENDGWLELVSKPKAAEIFSSIMKKGAQTPDVELGIENLLRSL</sequence>
<name>A0ABT3I4B3_9FLAO</name>
<dbReference type="Pfam" id="PF00378">
    <property type="entry name" value="ECH_1"/>
    <property type="match status" value="1"/>
</dbReference>
<dbReference type="InterPro" id="IPR029045">
    <property type="entry name" value="ClpP/crotonase-like_dom_sf"/>
</dbReference>
<dbReference type="Proteomes" id="UP001163731">
    <property type="component" value="Unassembled WGS sequence"/>
</dbReference>
<dbReference type="EMBL" id="JAPDHW010000027">
    <property type="protein sequence ID" value="MCW3170750.1"/>
    <property type="molecule type" value="Genomic_DNA"/>
</dbReference>
<dbReference type="SUPFAM" id="SSF52096">
    <property type="entry name" value="ClpP/crotonase"/>
    <property type="match status" value="1"/>
</dbReference>
<gene>
    <name evidence="1" type="ORF">OMO38_19645</name>
</gene>
<evidence type="ECO:0000313" key="2">
    <source>
        <dbReference type="Proteomes" id="UP001163731"/>
    </source>
</evidence>
<dbReference type="CDD" id="cd06558">
    <property type="entry name" value="crotonase-like"/>
    <property type="match status" value="1"/>
</dbReference>
<organism evidence="1 2">
    <name type="scientific">Chryseobacterium kimseyorum</name>
    <dbReference type="NCBI Taxonomy" id="2984028"/>
    <lineage>
        <taxon>Bacteria</taxon>
        <taxon>Pseudomonadati</taxon>
        <taxon>Bacteroidota</taxon>
        <taxon>Flavobacteriia</taxon>
        <taxon>Flavobacteriales</taxon>
        <taxon>Weeksellaceae</taxon>
        <taxon>Chryseobacterium group</taxon>
        <taxon>Chryseobacterium</taxon>
    </lineage>
</organism>